<dbReference type="Gene3D" id="1.25.40.20">
    <property type="entry name" value="Ankyrin repeat-containing domain"/>
    <property type="match status" value="1"/>
</dbReference>
<organism evidence="8 9">
    <name type="scientific">Chaetoceros tenuissimus</name>
    <dbReference type="NCBI Taxonomy" id="426638"/>
    <lineage>
        <taxon>Eukaryota</taxon>
        <taxon>Sar</taxon>
        <taxon>Stramenopiles</taxon>
        <taxon>Ochrophyta</taxon>
        <taxon>Bacillariophyta</taxon>
        <taxon>Coscinodiscophyceae</taxon>
        <taxon>Chaetocerotophycidae</taxon>
        <taxon>Chaetocerotales</taxon>
        <taxon>Chaetocerotaceae</taxon>
        <taxon>Chaetoceros</taxon>
    </lineage>
</organism>
<feature type="domain" description="RING-type" evidence="7">
    <location>
        <begin position="367"/>
        <end position="432"/>
    </location>
</feature>
<evidence type="ECO:0000256" key="4">
    <source>
        <dbReference type="PROSITE-ProRule" id="PRU00175"/>
    </source>
</evidence>
<feature type="region of interest" description="Disordered" evidence="6">
    <location>
        <begin position="299"/>
        <end position="320"/>
    </location>
</feature>
<dbReference type="SUPFAM" id="SSF57850">
    <property type="entry name" value="RING/U-box"/>
    <property type="match status" value="1"/>
</dbReference>
<dbReference type="Gene3D" id="3.30.40.10">
    <property type="entry name" value="Zinc/RING finger domain, C3HC4 (zinc finger)"/>
    <property type="match status" value="1"/>
</dbReference>
<accession>A0AAD3D010</accession>
<evidence type="ECO:0000256" key="6">
    <source>
        <dbReference type="SAM" id="MobiDB-lite"/>
    </source>
</evidence>
<comment type="caution">
    <text evidence="8">The sequence shown here is derived from an EMBL/GenBank/DDBJ whole genome shotgun (WGS) entry which is preliminary data.</text>
</comment>
<protein>
    <recommendedName>
        <fullName evidence="7">RING-type domain-containing protein</fullName>
    </recommendedName>
</protein>
<feature type="compositionally biased region" description="Polar residues" evidence="6">
    <location>
        <begin position="311"/>
        <end position="320"/>
    </location>
</feature>
<evidence type="ECO:0000313" key="9">
    <source>
        <dbReference type="Proteomes" id="UP001054902"/>
    </source>
</evidence>
<keyword evidence="3" id="KW-0862">Zinc</keyword>
<keyword evidence="5" id="KW-0175">Coiled coil</keyword>
<evidence type="ECO:0000256" key="2">
    <source>
        <dbReference type="ARBA" id="ARBA00022771"/>
    </source>
</evidence>
<evidence type="ECO:0000256" key="5">
    <source>
        <dbReference type="SAM" id="Coils"/>
    </source>
</evidence>
<dbReference type="InterPro" id="IPR001841">
    <property type="entry name" value="Znf_RING"/>
</dbReference>
<reference evidence="8 9" key="1">
    <citation type="journal article" date="2021" name="Sci. Rep.">
        <title>The genome of the diatom Chaetoceros tenuissimus carries an ancient integrated fragment of an extant virus.</title>
        <authorList>
            <person name="Hongo Y."/>
            <person name="Kimura K."/>
            <person name="Takaki Y."/>
            <person name="Yoshida Y."/>
            <person name="Baba S."/>
            <person name="Kobayashi G."/>
            <person name="Nagasaki K."/>
            <person name="Hano T."/>
            <person name="Tomaru Y."/>
        </authorList>
    </citation>
    <scope>NUCLEOTIDE SEQUENCE [LARGE SCALE GENOMIC DNA]</scope>
    <source>
        <strain evidence="8 9">NIES-3715</strain>
    </source>
</reference>
<proteinExistence type="predicted"/>
<dbReference type="InterPro" id="IPR017907">
    <property type="entry name" value="Znf_RING_CS"/>
</dbReference>
<keyword evidence="2 4" id="KW-0863">Zinc-finger</keyword>
<evidence type="ECO:0000259" key="7">
    <source>
        <dbReference type="PROSITE" id="PS50089"/>
    </source>
</evidence>
<evidence type="ECO:0000256" key="1">
    <source>
        <dbReference type="ARBA" id="ARBA00022723"/>
    </source>
</evidence>
<dbReference type="Proteomes" id="UP001054902">
    <property type="component" value="Unassembled WGS sequence"/>
</dbReference>
<dbReference type="InterPro" id="IPR013083">
    <property type="entry name" value="Znf_RING/FYVE/PHD"/>
</dbReference>
<dbReference type="PROSITE" id="PS00518">
    <property type="entry name" value="ZF_RING_1"/>
    <property type="match status" value="1"/>
</dbReference>
<evidence type="ECO:0000313" key="8">
    <source>
        <dbReference type="EMBL" id="GFH55119.1"/>
    </source>
</evidence>
<keyword evidence="1" id="KW-0479">Metal-binding</keyword>
<feature type="coiled-coil region" evidence="5">
    <location>
        <begin position="529"/>
        <end position="556"/>
    </location>
</feature>
<dbReference type="EMBL" id="BLLK01000047">
    <property type="protein sequence ID" value="GFH55119.1"/>
    <property type="molecule type" value="Genomic_DNA"/>
</dbReference>
<sequence>MDGKALFKICSKKEWTKLKKFLDSSEIGMEEKEKILSYQEGKRWEKRTCLMICICKFAPEELILKMIRIGKKSMLLKQIAKSGHTVLHLACDAHPSHGDGRYQPFPVLKEMIDIGGRDLIMTKARDDNCYALHYLCWTYDCRKKIDEYKRKIEYILEKGDRKLLLLEKSQPPDGSLGFTALDYASKGNAPDSICELLACDVVHLQEDSRTDSRIQSKLSNSRSTEEDEMVEAQLVAKVQNEDKAVRIYLEESRGASRIERDTSSIINCEEDAKKIDIGASLPICLEEKVGGIRQRNLNQSQHLQSDRETIKQQNPSTMKENNTAINEFLDNSSKDGDDDLEEELQPILDNDQNKIMLVQLKESETTCFLCKNEFSTDTDSKDKEVRDRLPVISASKTCSHYYCFGCVRSLAMSKNVANGKPLDKWLECSICRSNLAFRYEEKAPKYHCLLISLIKRAKQVEKDSLDIQVNQRGKEQAQTVEHTNVSNIQHVVKSSYEKDVEEVKELYSHQLHQANEKWAKKNGKLLAENGQLLAENGELEVENKILKRKLEELQTHITAEN</sequence>
<dbReference type="GO" id="GO:0008270">
    <property type="term" value="F:zinc ion binding"/>
    <property type="evidence" value="ECO:0007669"/>
    <property type="project" value="UniProtKB-KW"/>
</dbReference>
<gene>
    <name evidence="8" type="ORF">CTEN210_11595</name>
</gene>
<evidence type="ECO:0000256" key="3">
    <source>
        <dbReference type="ARBA" id="ARBA00022833"/>
    </source>
</evidence>
<dbReference type="AlphaFoldDB" id="A0AAD3D010"/>
<keyword evidence="9" id="KW-1185">Reference proteome</keyword>
<dbReference type="PROSITE" id="PS50089">
    <property type="entry name" value="ZF_RING_2"/>
    <property type="match status" value="1"/>
</dbReference>
<name>A0AAD3D010_9STRA</name>
<dbReference type="InterPro" id="IPR036770">
    <property type="entry name" value="Ankyrin_rpt-contain_sf"/>
</dbReference>